<dbReference type="GO" id="GO:0006751">
    <property type="term" value="P:glutathione catabolic process"/>
    <property type="evidence" value="ECO:0007669"/>
    <property type="project" value="UniProtKB-UniRule"/>
</dbReference>
<dbReference type="InterPro" id="IPR043138">
    <property type="entry name" value="GGT_lsub"/>
</dbReference>
<comment type="catalytic activity">
    <reaction evidence="3">
        <text>an S-substituted glutathione + H2O = an S-substituted L-cysteinylglycine + L-glutamate</text>
        <dbReference type="Rhea" id="RHEA:59468"/>
        <dbReference type="ChEBI" id="CHEBI:15377"/>
        <dbReference type="ChEBI" id="CHEBI:29985"/>
        <dbReference type="ChEBI" id="CHEBI:90779"/>
        <dbReference type="ChEBI" id="CHEBI:143103"/>
        <dbReference type="EC" id="3.4.19.13"/>
    </reaction>
</comment>
<comment type="function">
    <text evidence="3">Cleaves the gamma-glutamyl peptide bond of glutathione and glutathione conjugates.</text>
</comment>
<dbReference type="NCBIfam" id="TIGR00066">
    <property type="entry name" value="g_glut_trans"/>
    <property type="match status" value="1"/>
</dbReference>
<dbReference type="PRINTS" id="PR01210">
    <property type="entry name" value="GGTRANSPTASE"/>
</dbReference>
<gene>
    <name evidence="5" type="ORF">ACRE_057880</name>
</gene>
<comment type="catalytic activity">
    <reaction evidence="3">
        <text>glutathione + H2O = L-cysteinylglycine + L-glutamate</text>
        <dbReference type="Rhea" id="RHEA:28807"/>
        <dbReference type="ChEBI" id="CHEBI:15377"/>
        <dbReference type="ChEBI" id="CHEBI:29985"/>
        <dbReference type="ChEBI" id="CHEBI:57925"/>
        <dbReference type="ChEBI" id="CHEBI:61694"/>
        <dbReference type="EC" id="3.4.19.13"/>
    </reaction>
</comment>
<comment type="pathway">
    <text evidence="3">Sulfur metabolism; glutathione metabolism.</text>
</comment>
<accession>A0A086T282</accession>
<keyword evidence="4" id="KW-0732">Signal</keyword>
<feature type="binding site" evidence="2">
    <location>
        <position position="429"/>
    </location>
    <ligand>
        <name>L-glutamate</name>
        <dbReference type="ChEBI" id="CHEBI:29985"/>
    </ligand>
</feature>
<dbReference type="InterPro" id="IPR000101">
    <property type="entry name" value="GGT_peptidase"/>
</dbReference>
<proteinExistence type="predicted"/>
<protein>
    <recommendedName>
        <fullName evidence="3">Glutathione hydrolase</fullName>
        <ecNumber evidence="3">2.3.2.2</ecNumber>
        <ecNumber evidence="3">3.4.19.13</ecNumber>
    </recommendedName>
    <alternativeName>
        <fullName evidence="3">Gamma-glutamyltransferase</fullName>
    </alternativeName>
    <alternativeName>
        <fullName evidence="3">Gamma-glutamyltranspeptidase</fullName>
    </alternativeName>
</protein>
<keyword evidence="3" id="KW-0378">Hydrolase</keyword>
<evidence type="ECO:0000313" key="5">
    <source>
        <dbReference type="EMBL" id="KFH43464.1"/>
    </source>
</evidence>
<keyword evidence="3" id="KW-0808">Transferase</keyword>
<evidence type="ECO:0000256" key="2">
    <source>
        <dbReference type="PIRSR" id="PIRSR600101-2"/>
    </source>
</evidence>
<keyword evidence="3" id="KW-0012">Acyltransferase</keyword>
<dbReference type="Pfam" id="PF01019">
    <property type="entry name" value="G_glu_transpept"/>
    <property type="match status" value="1"/>
</dbReference>
<keyword evidence="6" id="KW-1185">Reference proteome</keyword>
<dbReference type="OrthoDB" id="1081007at2759"/>
<comment type="catalytic activity">
    <reaction evidence="3">
        <text>an N-terminal (5-L-glutamyl)-[peptide] + an alpha-amino acid = 5-L-glutamyl amino acid + an N-terminal L-alpha-aminoacyl-[peptide]</text>
        <dbReference type="Rhea" id="RHEA:23904"/>
        <dbReference type="Rhea" id="RHEA-COMP:9780"/>
        <dbReference type="Rhea" id="RHEA-COMP:9795"/>
        <dbReference type="ChEBI" id="CHEBI:77644"/>
        <dbReference type="ChEBI" id="CHEBI:78597"/>
        <dbReference type="ChEBI" id="CHEBI:78599"/>
        <dbReference type="ChEBI" id="CHEBI:78608"/>
        <dbReference type="EC" id="2.3.2.2"/>
    </reaction>
</comment>
<name>A0A086T282_HAPC1</name>
<dbReference type="HOGENOM" id="CLU_014813_4_0_1"/>
<dbReference type="SUPFAM" id="SSF56235">
    <property type="entry name" value="N-terminal nucleophile aminohydrolases (Ntn hydrolases)"/>
    <property type="match status" value="1"/>
</dbReference>
<dbReference type="Proteomes" id="UP000029964">
    <property type="component" value="Unassembled WGS sequence"/>
</dbReference>
<dbReference type="PANTHER" id="PTHR11686">
    <property type="entry name" value="GAMMA GLUTAMYL TRANSPEPTIDASE"/>
    <property type="match status" value="1"/>
</dbReference>
<feature type="binding site" evidence="2">
    <location>
        <begin position="457"/>
        <end position="458"/>
    </location>
    <ligand>
        <name>L-glutamate</name>
        <dbReference type="ChEBI" id="CHEBI:29985"/>
    </ligand>
</feature>
<evidence type="ECO:0000256" key="3">
    <source>
        <dbReference type="RuleBase" id="RU368068"/>
    </source>
</evidence>
<dbReference type="AlphaFoldDB" id="A0A086T282"/>
<dbReference type="Gene3D" id="1.10.246.130">
    <property type="match status" value="1"/>
</dbReference>
<feature type="binding site" evidence="2">
    <location>
        <position position="496"/>
    </location>
    <ligand>
        <name>L-glutamate</name>
        <dbReference type="ChEBI" id="CHEBI:29985"/>
    </ligand>
</feature>
<evidence type="ECO:0000256" key="4">
    <source>
        <dbReference type="SAM" id="SignalP"/>
    </source>
</evidence>
<dbReference type="EC" id="3.4.19.13" evidence="3"/>
<dbReference type="InterPro" id="IPR029055">
    <property type="entry name" value="Ntn_hydrolases_N"/>
</dbReference>
<organism evidence="5 6">
    <name type="scientific">Hapsidospora chrysogenum (strain ATCC 11550 / CBS 779.69 / DSM 880 / IAM 14645 / JCM 23072 / IMI 49137)</name>
    <name type="common">Acremonium chrysogenum</name>
    <dbReference type="NCBI Taxonomy" id="857340"/>
    <lineage>
        <taxon>Eukaryota</taxon>
        <taxon>Fungi</taxon>
        <taxon>Dikarya</taxon>
        <taxon>Ascomycota</taxon>
        <taxon>Pezizomycotina</taxon>
        <taxon>Sordariomycetes</taxon>
        <taxon>Hypocreomycetidae</taxon>
        <taxon>Hypocreales</taxon>
        <taxon>Bionectriaceae</taxon>
        <taxon>Hapsidospora</taxon>
    </lineage>
</organism>
<dbReference type="GO" id="GO:0036374">
    <property type="term" value="F:glutathione hydrolase activity"/>
    <property type="evidence" value="ECO:0007669"/>
    <property type="project" value="UniProtKB-UniRule"/>
</dbReference>
<feature type="signal peptide" evidence="4">
    <location>
        <begin position="1"/>
        <end position="20"/>
    </location>
</feature>
<feature type="chain" id="PRO_5001815260" description="Glutathione hydrolase" evidence="4">
    <location>
        <begin position="21"/>
        <end position="593"/>
    </location>
</feature>
<evidence type="ECO:0000256" key="1">
    <source>
        <dbReference type="PIRSR" id="PIRSR600101-1"/>
    </source>
</evidence>
<feature type="binding site" evidence="2">
    <location>
        <position position="113"/>
    </location>
    <ligand>
        <name>L-glutamate</name>
        <dbReference type="ChEBI" id="CHEBI:29985"/>
    </ligand>
</feature>
<comment type="caution">
    <text evidence="5">The sequence shown here is derived from an EMBL/GenBank/DDBJ whole genome shotgun (WGS) entry which is preliminary data.</text>
</comment>
<dbReference type="STRING" id="857340.A0A086T282"/>
<sequence>MRSSRVLDLAVHALFGLTAASPVPDSVVFRPEPSPGSKGGVASESLECSQIGRDLLARGGIKLTTVVQGNAVDAVVGTTFCVGVIAMYHSGIGGGGFMMVRDAEGNYEAIDFRESAPAAAFEDMYLGNVEGSIYGGLAAAVPGEVAGLEYAHRKYGALPWKTTMAGAIHLARHGFKVSPDLIKYSHLATKRDNFLVDDPAWAEDFAPNGTLLEVGDIMTRRRYADTLEKIAEQGAEAFYTGEIAESMIKAIQDTNGTMTLEDLRNYTVISRNVARITYRGADLHSIGSPANGAVTLNILKIMEQYPLADAADVNLTTHRFDEAMRFAYGARLALGDPDFVSRMDEVEGEMLSEEKAREIRGRIRDDRTLPVDEYDPERLYSAEGHGTSHISTADKSGMATSLTTTINLLYGAQLMDPDSGVIINNEMNDFSIPGVPNEFGFAPSEANFIRPHKRPLSSTTPIIASRNTTTTTTTTSPSSSPHGNSTLLATVGAAGGSRIVSATAQVLWRALEHDLSLTEALARPRLHDQLIPNYVLLEDAFDPSTAAGLAERGHSIRWTPPRVSAVQGVWRHEDGVFEAAGEPRQENSAGLTL</sequence>
<dbReference type="FunFam" id="1.10.246.130:FF:000001">
    <property type="entry name" value="Gamma-glutamyltransferase 5 isoform 1"/>
    <property type="match status" value="1"/>
</dbReference>
<dbReference type="GO" id="GO:0005886">
    <property type="term" value="C:plasma membrane"/>
    <property type="evidence" value="ECO:0007669"/>
    <property type="project" value="TreeGrafter"/>
</dbReference>
<dbReference type="GO" id="GO:0103068">
    <property type="term" value="F:leukotriene C4 gamma-glutamyl transferase activity"/>
    <property type="evidence" value="ECO:0007669"/>
    <property type="project" value="UniProtKB-EC"/>
</dbReference>
<evidence type="ECO:0000313" key="6">
    <source>
        <dbReference type="Proteomes" id="UP000029964"/>
    </source>
</evidence>
<reference evidence="6" key="1">
    <citation type="journal article" date="2014" name="Genome Announc.">
        <title>Genome sequence and annotation of Acremonium chrysogenum, producer of the beta-lactam antibiotic cephalosporin C.</title>
        <authorList>
            <person name="Terfehr D."/>
            <person name="Dahlmann T.A."/>
            <person name="Specht T."/>
            <person name="Zadra I."/>
            <person name="Kuernsteiner H."/>
            <person name="Kueck U."/>
        </authorList>
    </citation>
    <scope>NUCLEOTIDE SEQUENCE [LARGE SCALE GENOMIC DNA]</scope>
    <source>
        <strain evidence="6">ATCC 11550 / CBS 779.69 / DSM 880 / IAM 14645 / JCM 23072 / IMI 49137</strain>
    </source>
</reference>
<dbReference type="PANTHER" id="PTHR11686:SF62">
    <property type="entry name" value="GLUTATHIONE HYDROLASE"/>
    <property type="match status" value="1"/>
</dbReference>
<dbReference type="EMBL" id="JPKY01000069">
    <property type="protein sequence ID" value="KFH43464.1"/>
    <property type="molecule type" value="Genomic_DNA"/>
</dbReference>
<feature type="active site" description="Nucleophile" evidence="1">
    <location>
        <position position="387"/>
    </location>
</feature>
<feature type="binding site" evidence="2">
    <location>
        <begin position="405"/>
        <end position="407"/>
    </location>
    <ligand>
        <name>L-glutamate</name>
        <dbReference type="ChEBI" id="CHEBI:29985"/>
    </ligand>
</feature>
<dbReference type="UniPathway" id="UPA00204"/>
<dbReference type="EC" id="2.3.2.2" evidence="3"/>
<dbReference type="Gene3D" id="3.60.20.40">
    <property type="match status" value="1"/>
</dbReference>
<dbReference type="InterPro" id="IPR043137">
    <property type="entry name" value="GGT_ssub_C"/>
</dbReference>